<feature type="domain" description="Asl1-like glycosyl hydrolase catalytic" evidence="1">
    <location>
        <begin position="32"/>
        <end position="274"/>
    </location>
</feature>
<dbReference type="InParanoid" id="A0A1Y2AMU4"/>
<protein>
    <recommendedName>
        <fullName evidence="1">Asl1-like glycosyl hydrolase catalytic domain-containing protein</fullName>
    </recommendedName>
</protein>
<dbReference type="STRING" id="71784.A0A1Y2AMU4"/>
<dbReference type="AlphaFoldDB" id="A0A1Y2AMU4"/>
<name>A0A1Y2AMU4_9TREE</name>
<organism evidence="2 3">
    <name type="scientific">Naematelia encephala</name>
    <dbReference type="NCBI Taxonomy" id="71784"/>
    <lineage>
        <taxon>Eukaryota</taxon>
        <taxon>Fungi</taxon>
        <taxon>Dikarya</taxon>
        <taxon>Basidiomycota</taxon>
        <taxon>Agaricomycotina</taxon>
        <taxon>Tremellomycetes</taxon>
        <taxon>Tremellales</taxon>
        <taxon>Naemateliaceae</taxon>
        <taxon>Naematelia</taxon>
    </lineage>
</organism>
<dbReference type="PANTHER" id="PTHR34154:SF3">
    <property type="entry name" value="ALKALI-SENSITIVE LINKAGE PROTEIN 1"/>
    <property type="match status" value="1"/>
</dbReference>
<dbReference type="Proteomes" id="UP000193986">
    <property type="component" value="Unassembled WGS sequence"/>
</dbReference>
<dbReference type="OrthoDB" id="5959761at2759"/>
<dbReference type="InterPro" id="IPR024655">
    <property type="entry name" value="Asl1_glyco_hydro_catalytic"/>
</dbReference>
<proteinExistence type="predicted"/>
<dbReference type="GO" id="GO:0071966">
    <property type="term" value="P:fungal-type cell wall polysaccharide metabolic process"/>
    <property type="evidence" value="ECO:0007669"/>
    <property type="project" value="TreeGrafter"/>
</dbReference>
<dbReference type="PANTHER" id="PTHR34154">
    <property type="entry name" value="ALKALI-SENSITIVE LINKAGE PROTEIN 1"/>
    <property type="match status" value="1"/>
</dbReference>
<comment type="caution">
    <text evidence="2">The sequence shown here is derived from an EMBL/GenBank/DDBJ whole genome shotgun (WGS) entry which is preliminary data.</text>
</comment>
<dbReference type="Pfam" id="PF11790">
    <property type="entry name" value="Glyco_hydro_cc"/>
    <property type="match status" value="1"/>
</dbReference>
<reference evidence="2 3" key="1">
    <citation type="submission" date="2016-07" db="EMBL/GenBank/DDBJ databases">
        <title>Pervasive Adenine N6-methylation of Active Genes in Fungi.</title>
        <authorList>
            <consortium name="DOE Joint Genome Institute"/>
            <person name="Mondo S.J."/>
            <person name="Dannebaum R.O."/>
            <person name="Kuo R.C."/>
            <person name="Labutti K."/>
            <person name="Haridas S."/>
            <person name="Kuo A."/>
            <person name="Salamov A."/>
            <person name="Ahrendt S.R."/>
            <person name="Lipzen A."/>
            <person name="Sullivan W."/>
            <person name="Andreopoulos W.B."/>
            <person name="Clum A."/>
            <person name="Lindquist E."/>
            <person name="Daum C."/>
            <person name="Ramamoorthy G.K."/>
            <person name="Gryganskyi A."/>
            <person name="Culley D."/>
            <person name="Magnuson J.K."/>
            <person name="James T.Y."/>
            <person name="O'Malley M.A."/>
            <person name="Stajich J.E."/>
            <person name="Spatafora J.W."/>
            <person name="Visel A."/>
            <person name="Grigoriev I.V."/>
        </authorList>
    </citation>
    <scope>NUCLEOTIDE SEQUENCE [LARGE SCALE GENOMIC DNA]</scope>
    <source>
        <strain evidence="2 3">68-887.2</strain>
    </source>
</reference>
<dbReference type="SUPFAM" id="SSF51445">
    <property type="entry name" value="(Trans)glycosidases"/>
    <property type="match status" value="1"/>
</dbReference>
<evidence type="ECO:0000313" key="2">
    <source>
        <dbReference type="EMBL" id="ORY23620.1"/>
    </source>
</evidence>
<dbReference type="InterPro" id="IPR017853">
    <property type="entry name" value="GH"/>
</dbReference>
<dbReference type="GO" id="GO:0009277">
    <property type="term" value="C:fungal-type cell wall"/>
    <property type="evidence" value="ECO:0007669"/>
    <property type="project" value="TreeGrafter"/>
</dbReference>
<accession>A0A1Y2AMU4</accession>
<dbReference type="Gene3D" id="3.20.20.80">
    <property type="entry name" value="Glycosidases"/>
    <property type="match status" value="1"/>
</dbReference>
<evidence type="ECO:0000313" key="3">
    <source>
        <dbReference type="Proteomes" id="UP000193986"/>
    </source>
</evidence>
<gene>
    <name evidence="2" type="ORF">BCR39DRAFT_346299</name>
</gene>
<dbReference type="EMBL" id="MCFC01000077">
    <property type="protein sequence ID" value="ORY23620.1"/>
    <property type="molecule type" value="Genomic_DNA"/>
</dbReference>
<keyword evidence="3" id="KW-1185">Reference proteome</keyword>
<evidence type="ECO:0000259" key="1">
    <source>
        <dbReference type="Pfam" id="PF11790"/>
    </source>
</evidence>
<sequence>MVSSPRKRTGKARVSTLWDADYLTCPQAGISWPIQELTSDPVAKFFQPGSKLDWHYNWNKNWDVLLPQTAPGLKIDAEFVPMIFAPEYLNNEYKLQNGYRMILGYNEPDYDAPTSVRRTPQEAAKAWVELAKLRTSIEIKLVSPGVAASLDWLKDFMAFLPDHSKPDYIAVHVYTTTFDSFKETVERYWRTFQLPIVVTEFAMTSFDPNVPPPQSQQQVHDFMGQTTKWLDETEYIIRYAWFGAVRDLSHLHGVHPYNRLMDQHGEITPLGWQYIQGGHE</sequence>
<dbReference type="InterPro" id="IPR053183">
    <property type="entry name" value="ASL1"/>
</dbReference>